<protein>
    <submittedName>
        <fullName evidence="3">Uncharacterized protein</fullName>
    </submittedName>
</protein>
<comment type="caution">
    <text evidence="3">The sequence shown here is derived from an EMBL/GenBank/DDBJ whole genome shotgun (WGS) entry which is preliminary data.</text>
</comment>
<name>A0ABT0LYX4_9RHOB</name>
<dbReference type="EMBL" id="JALZWP010000002">
    <property type="protein sequence ID" value="MCL1627806.1"/>
    <property type="molecule type" value="Genomic_DNA"/>
</dbReference>
<feature type="signal peptide" evidence="2">
    <location>
        <begin position="1"/>
        <end position="22"/>
    </location>
</feature>
<keyword evidence="2" id="KW-0732">Signal</keyword>
<accession>A0ABT0LYX4</accession>
<dbReference type="Proteomes" id="UP001202550">
    <property type="component" value="Unassembled WGS sequence"/>
</dbReference>
<feature type="transmembrane region" description="Helical" evidence="1">
    <location>
        <begin position="46"/>
        <end position="63"/>
    </location>
</feature>
<reference evidence="3 4" key="1">
    <citation type="submission" date="2022-05" db="EMBL/GenBank/DDBJ databases">
        <title>Seasonal and diel survey of microbial diversity of the Tyrrhenian coast.</title>
        <authorList>
            <person name="Gattoni G."/>
            <person name="Corral P."/>
        </authorList>
    </citation>
    <scope>NUCLEOTIDE SEQUENCE [LARGE SCALE GENOMIC DNA]</scope>
    <source>
        <strain evidence="3 4">V10</strain>
    </source>
</reference>
<keyword evidence="1" id="KW-0812">Transmembrane</keyword>
<organism evidence="3 4">
    <name type="scientific">Roseinatronobacter domitianus</name>
    <dbReference type="NCBI Taxonomy" id="2940293"/>
    <lineage>
        <taxon>Bacteria</taxon>
        <taxon>Pseudomonadati</taxon>
        <taxon>Pseudomonadota</taxon>
        <taxon>Alphaproteobacteria</taxon>
        <taxon>Rhodobacterales</taxon>
        <taxon>Paracoccaceae</taxon>
        <taxon>Roseinatronobacter</taxon>
    </lineage>
</organism>
<feature type="chain" id="PRO_5047489627" evidence="2">
    <location>
        <begin position="23"/>
        <end position="73"/>
    </location>
</feature>
<keyword evidence="1" id="KW-0472">Membrane</keyword>
<dbReference type="RefSeq" id="WP_249056456.1">
    <property type="nucleotide sequence ID" value="NZ_JALZWP010000002.1"/>
</dbReference>
<evidence type="ECO:0000313" key="3">
    <source>
        <dbReference type="EMBL" id="MCL1627806.1"/>
    </source>
</evidence>
<sequence>MNPIFRITTLAAPMLLASPVVAHPGHGPETVARDGILHFILAPDHMLWALGLIGVAFGAVVLLNRAGGRGPRA</sequence>
<evidence type="ECO:0000256" key="1">
    <source>
        <dbReference type="SAM" id="Phobius"/>
    </source>
</evidence>
<evidence type="ECO:0000256" key="2">
    <source>
        <dbReference type="SAM" id="SignalP"/>
    </source>
</evidence>
<gene>
    <name evidence="3" type="ORF">M3N55_03600</name>
</gene>
<keyword evidence="1" id="KW-1133">Transmembrane helix</keyword>
<evidence type="ECO:0000313" key="4">
    <source>
        <dbReference type="Proteomes" id="UP001202550"/>
    </source>
</evidence>
<keyword evidence="4" id="KW-1185">Reference proteome</keyword>
<proteinExistence type="predicted"/>